<dbReference type="STRING" id="1229780.BN381_80286"/>
<evidence type="ECO:0000313" key="2">
    <source>
        <dbReference type="EMBL" id="CCM65756.1"/>
    </source>
</evidence>
<sequence>MSTATGLGLAACGAAGMALLVDPLLGGPVSRTVRFDSAKLRDSARMRLDQAGLTEVSVGQLLGMSLGAGIGALVVGLAVMGAAVPSLMLAAIGTVTPVGLIRRRRRHQLEEAREAWPAMIEEIRLLCSSVGRSIPQALFEVGRRAPEELRPAFEAAHREWLLTRDLTVTTELLRDQLADPTADSACETLLIAHQLGGADLDRRLAALADDRRQDLLDRKDAKSRQAGVRFARRFVLLVPLGMALVGLSIGDGRAAYQSALGQMLALAALGVLFSCWVWSGRILRLPNEQRVFGS</sequence>
<dbReference type="Proteomes" id="UP000018291">
    <property type="component" value="Unassembled WGS sequence"/>
</dbReference>
<dbReference type="eggNOG" id="COG4965">
    <property type="taxonomic scope" value="Bacteria"/>
</dbReference>
<evidence type="ECO:0008006" key="4">
    <source>
        <dbReference type="Google" id="ProtNLM"/>
    </source>
</evidence>
<feature type="transmembrane region" description="Helical" evidence="1">
    <location>
        <begin position="255"/>
        <end position="278"/>
    </location>
</feature>
<reference evidence="2 3" key="1">
    <citation type="journal article" date="2013" name="ISME J.">
        <title>Metabolic model for the filamentous 'Candidatus Microthrix parvicella' based on genomic and metagenomic analyses.</title>
        <authorList>
            <person name="Jon McIlroy S."/>
            <person name="Kristiansen R."/>
            <person name="Albertsen M."/>
            <person name="Michael Karst S."/>
            <person name="Rossetti S."/>
            <person name="Lund Nielsen J."/>
            <person name="Tandoi V."/>
            <person name="James Seviour R."/>
            <person name="Nielsen P.H."/>
        </authorList>
    </citation>
    <scope>NUCLEOTIDE SEQUENCE [LARGE SCALE GENOMIC DNA]</scope>
    <source>
        <strain evidence="2 3">RN1</strain>
    </source>
</reference>
<dbReference type="PANTHER" id="PTHR35007:SF4">
    <property type="entry name" value="CONSERVED TRANSMEMBRANE PROTEIN-RELATED"/>
    <property type="match status" value="1"/>
</dbReference>
<dbReference type="HOGENOM" id="CLU_064032_0_0_11"/>
<keyword evidence="3" id="KW-1185">Reference proteome</keyword>
<name>R4Z6Z1_9ACTN</name>
<dbReference type="EMBL" id="CANL01000078">
    <property type="protein sequence ID" value="CCM65756.1"/>
    <property type="molecule type" value="Genomic_DNA"/>
</dbReference>
<evidence type="ECO:0000256" key="1">
    <source>
        <dbReference type="SAM" id="Phobius"/>
    </source>
</evidence>
<keyword evidence="1" id="KW-1133">Transmembrane helix</keyword>
<evidence type="ECO:0000313" key="3">
    <source>
        <dbReference type="Proteomes" id="UP000018291"/>
    </source>
</evidence>
<organism evidence="2 3">
    <name type="scientific">Candidatus Neomicrothrix parvicella RN1</name>
    <dbReference type="NCBI Taxonomy" id="1229780"/>
    <lineage>
        <taxon>Bacteria</taxon>
        <taxon>Bacillati</taxon>
        <taxon>Actinomycetota</taxon>
        <taxon>Acidimicrobiia</taxon>
        <taxon>Acidimicrobiales</taxon>
        <taxon>Microthrixaceae</taxon>
        <taxon>Candidatus Neomicrothrix</taxon>
    </lineage>
</organism>
<dbReference type="AlphaFoldDB" id="R4Z6Z1"/>
<accession>R4Z6Z1</accession>
<gene>
    <name evidence="2" type="ORF">BN381_80286</name>
</gene>
<protein>
    <recommendedName>
        <fullName evidence="4">Type II secretion system protein GspF domain-containing protein</fullName>
    </recommendedName>
</protein>
<dbReference type="RefSeq" id="WP_012230784.1">
    <property type="nucleotide sequence ID" value="NZ_HG422565.1"/>
</dbReference>
<feature type="transmembrane region" description="Helical" evidence="1">
    <location>
        <begin position="230"/>
        <end position="249"/>
    </location>
</feature>
<comment type="caution">
    <text evidence="2">The sequence shown here is derived from an EMBL/GenBank/DDBJ whole genome shotgun (WGS) entry which is preliminary data.</text>
</comment>
<proteinExistence type="predicted"/>
<feature type="transmembrane region" description="Helical" evidence="1">
    <location>
        <begin position="70"/>
        <end position="100"/>
    </location>
</feature>
<dbReference type="OrthoDB" id="3217742at2"/>
<keyword evidence="1" id="KW-0812">Transmembrane</keyword>
<dbReference type="PANTHER" id="PTHR35007">
    <property type="entry name" value="INTEGRAL MEMBRANE PROTEIN-RELATED"/>
    <property type="match status" value="1"/>
</dbReference>
<keyword evidence="1" id="KW-0472">Membrane</keyword>